<dbReference type="RefSeq" id="WP_425326571.1">
    <property type="nucleotide sequence ID" value="NZ_QGGG01000005.1"/>
</dbReference>
<reference evidence="2 3" key="1">
    <citation type="submission" date="2018-05" db="EMBL/GenBank/DDBJ databases">
        <title>Genomic Encyclopedia of Type Strains, Phase IV (KMG-IV): sequencing the most valuable type-strain genomes for metagenomic binning, comparative biology and taxonomic classification.</title>
        <authorList>
            <person name="Goeker M."/>
        </authorList>
    </citation>
    <scope>NUCLEOTIDE SEQUENCE [LARGE SCALE GENOMIC DNA]</scope>
    <source>
        <strain evidence="2 3">DSM 6986</strain>
    </source>
</reference>
<feature type="domain" description="Pseudouridine synthase RsuA/RluA-like" evidence="1">
    <location>
        <begin position="30"/>
        <end position="176"/>
    </location>
</feature>
<comment type="caution">
    <text evidence="2">The sequence shown here is derived from an EMBL/GenBank/DDBJ whole genome shotgun (WGS) entry which is preliminary data.</text>
</comment>
<protein>
    <submittedName>
        <fullName evidence="2">Ribosomal large subunit pseudouridine synthase A</fullName>
    </submittedName>
</protein>
<dbReference type="InterPro" id="IPR006224">
    <property type="entry name" value="PsdUridine_synth_RluA-like_CS"/>
</dbReference>
<dbReference type="PANTHER" id="PTHR21600:SF89">
    <property type="entry name" value="RIBOSOMAL LARGE SUBUNIT PSEUDOURIDINE SYNTHASE A"/>
    <property type="match status" value="1"/>
</dbReference>
<name>A0A316C4E7_PSESE</name>
<dbReference type="InterPro" id="IPR006145">
    <property type="entry name" value="PsdUridine_synth_RsuA/RluA"/>
</dbReference>
<organism evidence="2 3">
    <name type="scientific">Pseudaminobacter salicylatoxidans</name>
    <dbReference type="NCBI Taxonomy" id="93369"/>
    <lineage>
        <taxon>Bacteria</taxon>
        <taxon>Pseudomonadati</taxon>
        <taxon>Pseudomonadota</taxon>
        <taxon>Alphaproteobacteria</taxon>
        <taxon>Hyphomicrobiales</taxon>
        <taxon>Phyllobacteriaceae</taxon>
        <taxon>Pseudaminobacter</taxon>
    </lineage>
</organism>
<dbReference type="Proteomes" id="UP000245396">
    <property type="component" value="Unassembled WGS sequence"/>
</dbReference>
<dbReference type="AlphaFoldDB" id="A0A316C4E7"/>
<dbReference type="PANTHER" id="PTHR21600">
    <property type="entry name" value="MITOCHONDRIAL RNA PSEUDOURIDINE SYNTHASE"/>
    <property type="match status" value="1"/>
</dbReference>
<evidence type="ECO:0000313" key="3">
    <source>
        <dbReference type="Proteomes" id="UP000245396"/>
    </source>
</evidence>
<dbReference type="EMBL" id="QGGG01000005">
    <property type="protein sequence ID" value="PWJ84642.1"/>
    <property type="molecule type" value="Genomic_DNA"/>
</dbReference>
<sequence>MAAMNSLSGAFPVYNPPLEPYVSILHRDADLLVLDKPSGLLSVPARHPALADSLATRVQEKFPQALIIHRLDKDTSGLVLMSLNRKAHAAVAAQFEARTTKKSYVAVVWGRVEDEEGLIDLPLAIDPDNKPRHRVDHDNGRPAQTRWRVLGYGENTTRLRLFPLTGRTHQLRVHMKALGHVILGDEFYADGAALAAADRLLLHAEELSFRHPRGEDVTFNAPVPF</sequence>
<dbReference type="InterPro" id="IPR050188">
    <property type="entry name" value="RluA_PseudoU_synthase"/>
</dbReference>
<dbReference type="CDD" id="cd02869">
    <property type="entry name" value="PseudoU_synth_RluA_like"/>
    <property type="match status" value="1"/>
</dbReference>
<dbReference type="PROSITE" id="PS01129">
    <property type="entry name" value="PSI_RLU"/>
    <property type="match status" value="1"/>
</dbReference>
<dbReference type="GO" id="GO:0000455">
    <property type="term" value="P:enzyme-directed rRNA pseudouridine synthesis"/>
    <property type="evidence" value="ECO:0007669"/>
    <property type="project" value="TreeGrafter"/>
</dbReference>
<dbReference type="GO" id="GO:0140098">
    <property type="term" value="F:catalytic activity, acting on RNA"/>
    <property type="evidence" value="ECO:0007669"/>
    <property type="project" value="UniProtKB-ARBA"/>
</dbReference>
<dbReference type="Pfam" id="PF00849">
    <property type="entry name" value="PseudoU_synth_2"/>
    <property type="match status" value="1"/>
</dbReference>
<dbReference type="Gene3D" id="3.30.2350.10">
    <property type="entry name" value="Pseudouridine synthase"/>
    <property type="match status" value="1"/>
</dbReference>
<proteinExistence type="predicted"/>
<accession>A0A316C4E7</accession>
<dbReference type="GO" id="GO:0009982">
    <property type="term" value="F:pseudouridine synthase activity"/>
    <property type="evidence" value="ECO:0007669"/>
    <property type="project" value="InterPro"/>
</dbReference>
<evidence type="ECO:0000313" key="2">
    <source>
        <dbReference type="EMBL" id="PWJ84642.1"/>
    </source>
</evidence>
<dbReference type="InterPro" id="IPR020103">
    <property type="entry name" value="PsdUridine_synth_cat_dom_sf"/>
</dbReference>
<evidence type="ECO:0000259" key="1">
    <source>
        <dbReference type="Pfam" id="PF00849"/>
    </source>
</evidence>
<dbReference type="SUPFAM" id="SSF55120">
    <property type="entry name" value="Pseudouridine synthase"/>
    <property type="match status" value="1"/>
</dbReference>
<gene>
    <name evidence="2" type="ORF">C7441_105262</name>
</gene>
<keyword evidence="3" id="KW-1185">Reference proteome</keyword>
<dbReference type="STRING" id="1192868.GCA_000304395_00274"/>
<dbReference type="GO" id="GO:0003723">
    <property type="term" value="F:RNA binding"/>
    <property type="evidence" value="ECO:0007669"/>
    <property type="project" value="InterPro"/>
</dbReference>